<organism evidence="2 3">
    <name type="scientific">Corynebacterium haemomassiliense</name>
    <dbReference type="NCBI Taxonomy" id="2754726"/>
    <lineage>
        <taxon>Bacteria</taxon>
        <taxon>Bacillati</taxon>
        <taxon>Actinomycetota</taxon>
        <taxon>Actinomycetes</taxon>
        <taxon>Mycobacteriales</taxon>
        <taxon>Corynebacteriaceae</taxon>
        <taxon>Corynebacterium</taxon>
    </lineage>
</organism>
<evidence type="ECO:0000313" key="3">
    <source>
        <dbReference type="Proteomes" id="UP000523682"/>
    </source>
</evidence>
<protein>
    <submittedName>
        <fullName evidence="2">ImmA/IrrE family metallo-endopeptidase</fullName>
    </submittedName>
</protein>
<dbReference type="RefSeq" id="WP_181889367.1">
    <property type="nucleotide sequence ID" value="NZ_CP170998.1"/>
</dbReference>
<dbReference type="Proteomes" id="UP000523682">
    <property type="component" value="Unassembled WGS sequence"/>
</dbReference>
<dbReference type="InterPro" id="IPR010359">
    <property type="entry name" value="IrrE_HExxH"/>
</dbReference>
<gene>
    <name evidence="2" type="ORF">H0193_08300</name>
</gene>
<name>A0A7W2I471_9CORY</name>
<dbReference type="AlphaFoldDB" id="A0A7W2I471"/>
<evidence type="ECO:0000313" key="2">
    <source>
        <dbReference type="EMBL" id="MBA5244806.1"/>
    </source>
</evidence>
<proteinExistence type="predicted"/>
<dbReference type="PANTHER" id="PTHR43236">
    <property type="entry name" value="ANTITOXIN HIGA1"/>
    <property type="match status" value="1"/>
</dbReference>
<dbReference type="InterPro" id="IPR052345">
    <property type="entry name" value="Rad_response_metalloprotease"/>
</dbReference>
<comment type="caution">
    <text evidence="2">The sequence shown here is derived from an EMBL/GenBank/DDBJ whole genome shotgun (WGS) entry which is preliminary data.</text>
</comment>
<reference evidence="2 3" key="1">
    <citation type="submission" date="2020-07" db="EMBL/GenBank/DDBJ databases">
        <title>Draft genome and description of Corynebacterium haemomassiliense strain Marseile-Q3615 sp. nov.</title>
        <authorList>
            <person name="Boxberger M."/>
            <person name="La Scola B."/>
        </authorList>
    </citation>
    <scope>NUCLEOTIDE SEQUENCE [LARGE SCALE GENOMIC DNA]</scope>
    <source>
        <strain evidence="2 3">Marseille-Q3615</strain>
    </source>
</reference>
<feature type="domain" description="IrrE N-terminal-like" evidence="1">
    <location>
        <begin position="8"/>
        <end position="92"/>
    </location>
</feature>
<dbReference type="EMBL" id="JACDTZ010000001">
    <property type="protein sequence ID" value="MBA5244806.1"/>
    <property type="molecule type" value="Genomic_DNA"/>
</dbReference>
<accession>A0A7W2I471</accession>
<sequence length="103" mass="11043">MEEDGILVARNSIAGNTTSRRLSVGEFRGFTIEDGGYVLVFVNTADAKTAQLFSLAHELGHVVVGRTGISDHSEHAGVGRWCNRFAAAVIAPAVARSYLVTPW</sequence>
<dbReference type="PANTHER" id="PTHR43236:SF2">
    <property type="entry name" value="BLL0069 PROTEIN"/>
    <property type="match status" value="1"/>
</dbReference>
<dbReference type="Gene3D" id="1.10.10.2910">
    <property type="match status" value="1"/>
</dbReference>
<evidence type="ECO:0000259" key="1">
    <source>
        <dbReference type="Pfam" id="PF06114"/>
    </source>
</evidence>
<keyword evidence="3" id="KW-1185">Reference proteome</keyword>
<dbReference type="Pfam" id="PF06114">
    <property type="entry name" value="Peptidase_M78"/>
    <property type="match status" value="1"/>
</dbReference>